<dbReference type="InterPro" id="IPR013517">
    <property type="entry name" value="FG-GAP"/>
</dbReference>
<dbReference type="OrthoDB" id="111411at2"/>
<accession>G8NSD3</accession>
<reference evidence="4 5" key="1">
    <citation type="submission" date="2011-11" db="EMBL/GenBank/DDBJ databases">
        <title>Complete sequence of Granulicella mallensis MP5ACTX8.</title>
        <authorList>
            <consortium name="US DOE Joint Genome Institute"/>
            <person name="Lucas S."/>
            <person name="Copeland A."/>
            <person name="Lapidus A."/>
            <person name="Cheng J.-F."/>
            <person name="Goodwin L."/>
            <person name="Pitluck S."/>
            <person name="Peters L."/>
            <person name="Lu M."/>
            <person name="Detter J.C."/>
            <person name="Han C."/>
            <person name="Tapia R."/>
            <person name="Land M."/>
            <person name="Hauser L."/>
            <person name="Kyrpides N."/>
            <person name="Ivanova N."/>
            <person name="Mikhailova N."/>
            <person name="Pagani I."/>
            <person name="Rawat S."/>
            <person name="Mannisto M."/>
            <person name="Haggblom M."/>
            <person name="Woyke T."/>
        </authorList>
    </citation>
    <scope>NUCLEOTIDE SEQUENCE [LARGE SCALE GENOMIC DNA]</scope>
    <source>
        <strain evidence="5">ATCC BAA-1857 / DSM 23137 / MP5ACTX8</strain>
    </source>
</reference>
<sequence length="1240" mass="126055">MAKKLLGGLQWTAVVTLGLLSSCLIAHSQTSTKSALLSTLQTGTAIPRTSAAPQPPSRATRPATKPMTPFERIIAPHMSAVMKQSAAGKTKAAATLSQSAAAGVGGSSVNFPGFVSVPFLTIKDGDSSTVFNSVSGDFNHDGRMDVAMVKADGTIEVLLNPGSFSGIANLTPITSNNNGNPGFLYVPYVIVADMNGDGFPDLVGQDIENNQIVVWIGKGDGTFGPPNTYPVTLASGATWASTAGGSILVGDFNGDGAPDVATLTISPNYVPGASNTVISEVTFLNTGSGQLSQLAEKDTTFQDYYATGYGDSTVVTSDGSTPSAIALLVNDSGVNKSSNEGTSVVTMASNGDGTFKAPVEPSSALIQNYILSIYGYGTVVATNLSANVSSGSNVPTTDLVFMTGDGAVYDAPYSSGNPVSAHVLVGLNTQLFAFGGAFVPPVTAPPTPPSLISTPIPGEFTINVADMNGDGLPDLVVYSSAAVSIFPNAGKGVFTAAPTQMVGATPGVQQPQPSNYDGSKFNSFLNVDLSLDEIAYFQNLGSAASVQGGQFLAAPLTTGANTDGNYEIFGANVQVVATADIDGDGLQDLIAMDISNLGVGPSDVVVGFRNSAGAGNQSSNYTFQTVIKGQDLVDNYNVFTFFVEPFAISNAAGTSIMIVPSPGAPLIVTLDKTGKAGKPVRLSFAATAPTGVMNYGDVGDVNGDGIPDLVIAYAGDGTVLSGFYTFLGNADGTFQPGIHTSLGSDLYQVRLVNLSGAAGNLDIAAIDFNFGVALAVYVVPNKADGSGAFDIAKTSKPVSGYIVSDIVAGDYNSDGKQDLTLLTMGSFDPSISTIIPNTSGVLLLPGNGDYTFGTPTLVDPGHFPQWGTYADFNGDGNPDLALTEINNLFIEQAETPLVQILPNLGGGIFGNPIAEFSSFNSFLPGQDAFTSYTFAGKFTNSGGPDLLVTSIYGTAEFVNKGVTTLALTASSTTANQGVPVTFTATISQAVSAGVAETGSVAFTANGTALGATPVTDGVATFTTTLPVGSDTITATYAGDSNHNQAAATLAVTVAAVAPALALTATPATLTLTQGATGTVIVSLAGNSTFSGVVQISCTGMPAETSCVSSPASVTLGAGQSTALSIVVATTPPNNTYQAKELRRVTPWTGTLGGFSLAGLAFILWPRRRRLPRGLTALLLAVLSLSSIGALTGCSGNNGSNKTTTNQYAGTVAGTYTLTVTATSGTLSQTQAIALTVMQAQ</sequence>
<dbReference type="InterPro" id="IPR032109">
    <property type="entry name" value="Big_3_5"/>
</dbReference>
<evidence type="ECO:0000256" key="1">
    <source>
        <dbReference type="ARBA" id="ARBA00022729"/>
    </source>
</evidence>
<gene>
    <name evidence="4" type="ordered locus">AciX8_3124</name>
</gene>
<protein>
    <submittedName>
        <fullName evidence="4">FG-GAP repeat protein</fullName>
    </submittedName>
</protein>
<evidence type="ECO:0000313" key="5">
    <source>
        <dbReference type="Proteomes" id="UP000007113"/>
    </source>
</evidence>
<dbReference type="Gene3D" id="2.60.40.10">
    <property type="entry name" value="Immunoglobulins"/>
    <property type="match status" value="1"/>
</dbReference>
<dbReference type="HOGENOM" id="CLU_266178_0_0_0"/>
<dbReference type="Pfam" id="PF16640">
    <property type="entry name" value="Big_3_5"/>
    <property type="match status" value="1"/>
</dbReference>
<dbReference type="STRING" id="682795.AciX8_3124"/>
<evidence type="ECO:0000259" key="3">
    <source>
        <dbReference type="Pfam" id="PF16640"/>
    </source>
</evidence>
<keyword evidence="2" id="KW-1133">Transmembrane helix</keyword>
<feature type="transmembrane region" description="Helical" evidence="2">
    <location>
        <begin position="1176"/>
        <end position="1192"/>
    </location>
</feature>
<dbReference type="PANTHER" id="PTHR44103:SF1">
    <property type="entry name" value="PROPROTEIN CONVERTASE P"/>
    <property type="match status" value="1"/>
</dbReference>
<dbReference type="RefSeq" id="WP_014266304.1">
    <property type="nucleotide sequence ID" value="NC_016631.1"/>
</dbReference>
<dbReference type="eggNOG" id="COG4934">
    <property type="taxonomic scope" value="Bacteria"/>
</dbReference>
<evidence type="ECO:0000256" key="2">
    <source>
        <dbReference type="SAM" id="Phobius"/>
    </source>
</evidence>
<dbReference type="PROSITE" id="PS51257">
    <property type="entry name" value="PROKAR_LIPOPROTEIN"/>
    <property type="match status" value="1"/>
</dbReference>
<dbReference type="AlphaFoldDB" id="G8NSD3"/>
<dbReference type="Pfam" id="PF13517">
    <property type="entry name" value="FG-GAP_3"/>
    <property type="match status" value="1"/>
</dbReference>
<keyword evidence="5" id="KW-1185">Reference proteome</keyword>
<dbReference type="Proteomes" id="UP000007113">
    <property type="component" value="Chromosome"/>
</dbReference>
<dbReference type="EMBL" id="CP003130">
    <property type="protein sequence ID" value="AEU37427.1"/>
    <property type="molecule type" value="Genomic_DNA"/>
</dbReference>
<dbReference type="InterPro" id="IPR013783">
    <property type="entry name" value="Ig-like_fold"/>
</dbReference>
<name>G8NSD3_GRAMM</name>
<organism evidence="4 5">
    <name type="scientific">Granulicella mallensis (strain ATCC BAA-1857 / DSM 23137 / MP5ACTX8)</name>
    <dbReference type="NCBI Taxonomy" id="682795"/>
    <lineage>
        <taxon>Bacteria</taxon>
        <taxon>Pseudomonadati</taxon>
        <taxon>Acidobacteriota</taxon>
        <taxon>Terriglobia</taxon>
        <taxon>Terriglobales</taxon>
        <taxon>Acidobacteriaceae</taxon>
        <taxon>Granulicella</taxon>
    </lineage>
</organism>
<keyword evidence="2" id="KW-0812">Transmembrane</keyword>
<keyword evidence="1" id="KW-0732">Signal</keyword>
<dbReference type="SUPFAM" id="SSF69318">
    <property type="entry name" value="Integrin alpha N-terminal domain"/>
    <property type="match status" value="2"/>
</dbReference>
<dbReference type="KEGG" id="gma:AciX8_3124"/>
<keyword evidence="2" id="KW-0472">Membrane</keyword>
<feature type="domain" description="Bacterial Ig-like" evidence="3">
    <location>
        <begin position="967"/>
        <end position="1054"/>
    </location>
</feature>
<dbReference type="InterPro" id="IPR028994">
    <property type="entry name" value="Integrin_alpha_N"/>
</dbReference>
<proteinExistence type="predicted"/>
<dbReference type="PANTHER" id="PTHR44103">
    <property type="entry name" value="PROPROTEIN CONVERTASE P"/>
    <property type="match status" value="1"/>
</dbReference>
<dbReference type="eggNOG" id="COG3391">
    <property type="taxonomic scope" value="Bacteria"/>
</dbReference>
<dbReference type="Gene3D" id="2.130.10.130">
    <property type="entry name" value="Integrin alpha, N-terminal"/>
    <property type="match status" value="2"/>
</dbReference>
<evidence type="ECO:0000313" key="4">
    <source>
        <dbReference type="EMBL" id="AEU37427.1"/>
    </source>
</evidence>
<feature type="transmembrane region" description="Helical" evidence="2">
    <location>
        <begin position="1144"/>
        <end position="1164"/>
    </location>
</feature>